<dbReference type="OrthoDB" id="67445at2759"/>
<dbReference type="STRING" id="237631.A0A0D1DVK7"/>
<dbReference type="InParanoid" id="A0A0D1DVK7"/>
<comment type="pathway">
    <text evidence="5">Metabolic intermediate biosynthesis; acetyl-CoA biosynthesis; acetyl-CoA from acetate: step 1/2.</text>
</comment>
<feature type="site" description="Transition state stabilizer" evidence="5">
    <location>
        <position position="280"/>
    </location>
</feature>
<dbReference type="GeneID" id="23563872"/>
<keyword evidence="4 5" id="KW-0067">ATP-binding</keyword>
<dbReference type="EMBL" id="CM003148">
    <property type="protein sequence ID" value="KIS68314.1"/>
    <property type="molecule type" value="Genomic_DNA"/>
</dbReference>
<keyword evidence="3 5" id="KW-0418">Kinase</keyword>
<evidence type="ECO:0000256" key="3">
    <source>
        <dbReference type="ARBA" id="ARBA00022777"/>
    </source>
</evidence>
<dbReference type="eggNOG" id="ENOG502QSJJ">
    <property type="taxonomic scope" value="Eukaryota"/>
</dbReference>
<dbReference type="GO" id="GO:0006083">
    <property type="term" value="P:acetate metabolic process"/>
    <property type="evidence" value="ECO:0000318"/>
    <property type="project" value="GO_Central"/>
</dbReference>
<accession>A0A0D1DVK7</accession>
<dbReference type="KEGG" id="uma:UMAG_03413"/>
<feature type="binding site" evidence="5">
    <location>
        <position position="32"/>
    </location>
    <ligand>
        <name>Mg(2+)</name>
        <dbReference type="ChEBI" id="CHEBI:18420"/>
    </ligand>
</feature>
<name>A0A0D1DVK7_MYCMD</name>
<feature type="binding site" evidence="5">
    <location>
        <position position="39"/>
    </location>
    <ligand>
        <name>ATP</name>
        <dbReference type="ChEBI" id="CHEBI:30616"/>
    </ligand>
</feature>
<keyword evidence="1 5" id="KW-0808">Transferase</keyword>
<evidence type="ECO:0000256" key="4">
    <source>
        <dbReference type="ARBA" id="ARBA00022840"/>
    </source>
</evidence>
<dbReference type="PRINTS" id="PR00471">
    <property type="entry name" value="ACETATEKNASE"/>
</dbReference>
<protein>
    <recommendedName>
        <fullName evidence="5">Probable acetate kinase</fullName>
        <ecNumber evidence="5">2.7.2.1</ecNumber>
    </recommendedName>
    <alternativeName>
        <fullName evidence="5">Acetokinase</fullName>
    </alternativeName>
</protein>
<feature type="site" description="Transition state stabilizer" evidence="5">
    <location>
        <position position="219"/>
    </location>
</feature>
<keyword evidence="5" id="KW-0460">Magnesium</keyword>
<dbReference type="SUPFAM" id="SSF53067">
    <property type="entry name" value="Actin-like ATPase domain"/>
    <property type="match status" value="2"/>
</dbReference>
<feature type="active site" description="Proton donor/acceptor" evidence="5">
    <location>
        <position position="182"/>
    </location>
</feature>
<organism evidence="6 7">
    <name type="scientific">Mycosarcoma maydis</name>
    <name type="common">Corn smut fungus</name>
    <name type="synonym">Ustilago maydis</name>
    <dbReference type="NCBI Taxonomy" id="5270"/>
    <lineage>
        <taxon>Eukaryota</taxon>
        <taxon>Fungi</taxon>
        <taxon>Dikarya</taxon>
        <taxon>Basidiomycota</taxon>
        <taxon>Ustilaginomycotina</taxon>
        <taxon>Ustilaginomycetes</taxon>
        <taxon>Ustilaginales</taxon>
        <taxon>Ustilaginaceae</taxon>
        <taxon>Mycosarcoma</taxon>
    </lineage>
</organism>
<proteinExistence type="inferred from homology"/>
<dbReference type="InterPro" id="IPR000890">
    <property type="entry name" value="Aliphatic_acid_kin_short-chain"/>
</dbReference>
<comment type="catalytic activity">
    <reaction evidence="5">
        <text>acetate + ATP = acetyl phosphate + ADP</text>
        <dbReference type="Rhea" id="RHEA:11352"/>
        <dbReference type="ChEBI" id="CHEBI:22191"/>
        <dbReference type="ChEBI" id="CHEBI:30089"/>
        <dbReference type="ChEBI" id="CHEBI:30616"/>
        <dbReference type="ChEBI" id="CHEBI:456216"/>
        <dbReference type="EC" id="2.7.2.1"/>
    </reaction>
</comment>
<dbReference type="InterPro" id="IPR004372">
    <property type="entry name" value="Ac/propionate_kinase"/>
</dbReference>
<reference evidence="6 7" key="1">
    <citation type="journal article" date="2006" name="Nature">
        <title>Insights from the genome of the biotrophic fungal plant pathogen Ustilago maydis.</title>
        <authorList>
            <person name="Kamper J."/>
            <person name="Kahmann R."/>
            <person name="Bolker M."/>
            <person name="Ma L.J."/>
            <person name="Brefort T."/>
            <person name="Saville B.J."/>
            <person name="Banuett F."/>
            <person name="Kronstad J.W."/>
            <person name="Gold S.E."/>
            <person name="Muller O."/>
            <person name="Perlin M.H."/>
            <person name="Wosten H.A."/>
            <person name="de Vries R."/>
            <person name="Ruiz-Herrera J."/>
            <person name="Reynaga-Pena C.G."/>
            <person name="Snetselaar K."/>
            <person name="McCann M."/>
            <person name="Perez-Martin J."/>
            <person name="Feldbrugge M."/>
            <person name="Basse C.W."/>
            <person name="Steinberg G."/>
            <person name="Ibeas J.I."/>
            <person name="Holloman W."/>
            <person name="Guzman P."/>
            <person name="Farman M."/>
            <person name="Stajich J.E."/>
            <person name="Sentandreu R."/>
            <person name="Gonzalez-Prieto J.M."/>
            <person name="Kennell J.C."/>
            <person name="Molina L."/>
            <person name="Schirawski J."/>
            <person name="Mendoza-Mendoza A."/>
            <person name="Greilinger D."/>
            <person name="Munch K."/>
            <person name="Rossel N."/>
            <person name="Scherer M."/>
            <person name="Vranes M."/>
            <person name="Ladendorf O."/>
            <person name="Vincon V."/>
            <person name="Fuchs U."/>
            <person name="Sandrock B."/>
            <person name="Meng S."/>
            <person name="Ho E.C."/>
            <person name="Cahill M.J."/>
            <person name="Boyce K.J."/>
            <person name="Klose J."/>
            <person name="Klosterman S.J."/>
            <person name="Deelstra H.J."/>
            <person name="Ortiz-Castellanos L."/>
            <person name="Li W."/>
            <person name="Sanchez-Alonso P."/>
            <person name="Schreier P.H."/>
            <person name="Hauser-Hahn I."/>
            <person name="Vaupel M."/>
            <person name="Koopmann E."/>
            <person name="Friedrich G."/>
            <person name="Voss H."/>
            <person name="Schluter T."/>
            <person name="Margolis J."/>
            <person name="Platt D."/>
            <person name="Swimmer C."/>
            <person name="Gnirke A."/>
            <person name="Chen F."/>
            <person name="Vysotskaia V."/>
            <person name="Mannhaupt G."/>
            <person name="Guldener U."/>
            <person name="Munsterkotter M."/>
            <person name="Haase D."/>
            <person name="Oesterheld M."/>
            <person name="Mewes H.W."/>
            <person name="Mauceli E.W."/>
            <person name="DeCaprio D."/>
            <person name="Wade C.M."/>
            <person name="Butler J."/>
            <person name="Young S."/>
            <person name="Jaffe D.B."/>
            <person name="Calvo S."/>
            <person name="Nusbaum C."/>
            <person name="Galagan J."/>
            <person name="Birren B.W."/>
        </authorList>
    </citation>
    <scope>NUCLEOTIDE SEQUENCE [LARGE SCALE GENOMIC DNA]</scope>
    <source>
        <strain evidence="7">DSM 14603 / FGSC 9021 / UM521</strain>
    </source>
</reference>
<comment type="similarity">
    <text evidence="5">Belongs to the acetokinase family.</text>
</comment>
<dbReference type="PANTHER" id="PTHR21060:SF15">
    <property type="entry name" value="ACETATE KINASE-RELATED"/>
    <property type="match status" value="1"/>
</dbReference>
<dbReference type="GO" id="GO:0008776">
    <property type="term" value="F:acetate kinase activity"/>
    <property type="evidence" value="ECO:0000318"/>
    <property type="project" value="GO_Central"/>
</dbReference>
<dbReference type="RefSeq" id="XP_011389885.1">
    <property type="nucleotide sequence ID" value="XM_011391583.1"/>
</dbReference>
<dbReference type="OMA" id="QTMPEKN"/>
<dbReference type="GO" id="GO:0005524">
    <property type="term" value="F:ATP binding"/>
    <property type="evidence" value="ECO:0007669"/>
    <property type="project" value="UniProtKB-KW"/>
</dbReference>
<feature type="binding site" evidence="5">
    <location>
        <position position="471"/>
    </location>
    <ligand>
        <name>Mg(2+)</name>
        <dbReference type="ChEBI" id="CHEBI:18420"/>
    </ligand>
</feature>
<evidence type="ECO:0000313" key="6">
    <source>
        <dbReference type="EMBL" id="KIS68314.1"/>
    </source>
</evidence>
<comment type="cofactor">
    <cofactor evidence="5">
        <name>Mg(2+)</name>
        <dbReference type="ChEBI" id="CHEBI:18420"/>
    </cofactor>
</comment>
<evidence type="ECO:0000256" key="5">
    <source>
        <dbReference type="HAMAP-Rule" id="MF_03131"/>
    </source>
</evidence>
<comment type="caution">
    <text evidence="5">Lacks conserved residue(s) required for the propagation of feature annotation.</text>
</comment>
<gene>
    <name evidence="6" type="ORF">UMAG_03413</name>
</gene>
<dbReference type="Proteomes" id="UP000000561">
    <property type="component" value="Chromosome 9"/>
</dbReference>
<dbReference type="PROSITE" id="PS01075">
    <property type="entry name" value="ACETATE_KINASE_1"/>
    <property type="match status" value="1"/>
</dbReference>
<dbReference type="PANTHER" id="PTHR21060">
    <property type="entry name" value="ACETATE KINASE"/>
    <property type="match status" value="1"/>
</dbReference>
<dbReference type="GO" id="GO:0006085">
    <property type="term" value="P:acetyl-CoA biosynthetic process"/>
    <property type="evidence" value="ECO:0007669"/>
    <property type="project" value="UniProtKB-UniRule"/>
</dbReference>
<dbReference type="Gene3D" id="3.30.420.40">
    <property type="match status" value="2"/>
</dbReference>
<evidence type="ECO:0000256" key="1">
    <source>
        <dbReference type="ARBA" id="ARBA00022679"/>
    </source>
</evidence>
<evidence type="ECO:0000313" key="7">
    <source>
        <dbReference type="Proteomes" id="UP000000561"/>
    </source>
</evidence>
<dbReference type="UniPathway" id="UPA00340">
    <property type="reaction ID" value="UER00458"/>
</dbReference>
<dbReference type="GO" id="GO:0000287">
    <property type="term" value="F:magnesium ion binding"/>
    <property type="evidence" value="ECO:0007669"/>
    <property type="project" value="UniProtKB-UniRule"/>
</dbReference>
<dbReference type="HAMAP" id="MF_00020">
    <property type="entry name" value="Acetate_kinase"/>
    <property type="match status" value="1"/>
</dbReference>
<keyword evidence="2 5" id="KW-0547">Nucleotide-binding</keyword>
<dbReference type="InterPro" id="IPR023865">
    <property type="entry name" value="Aliphatic_acid_kinase_CS"/>
</dbReference>
<dbReference type="VEuPathDB" id="FungiDB:UMAG_03413"/>
<dbReference type="InterPro" id="IPR043129">
    <property type="entry name" value="ATPase_NBD"/>
</dbReference>
<feature type="binding site" evidence="5">
    <location>
        <position position="120"/>
    </location>
    <ligand>
        <name>substrate</name>
    </ligand>
</feature>
<dbReference type="SMR" id="A0A0D1DVK7"/>
<feature type="binding site" evidence="5">
    <location>
        <begin position="247"/>
        <end position="251"/>
    </location>
    <ligand>
        <name>ATP</name>
        <dbReference type="ChEBI" id="CHEBI:30616"/>
    </ligand>
</feature>
<evidence type="ECO:0000256" key="2">
    <source>
        <dbReference type="ARBA" id="ARBA00022741"/>
    </source>
</evidence>
<sequence length="488" mass="53200">MDNLIHLGFSKTLQGGKEANSGQRFGRMLCLNAGSSSLKFKLFDVSTYRPDSIALIGGSIKLDSSSDTARVDMFCSSNDKHHSDTKEWSEIASGEVLAYLFSTMADLLGEGLGIMTVVHRIVHGAHLDQCVSITRDDQHHLHTLQFLAEFAPLHNAVSVQLIKVCLNSTELNRKHTNVCCFDTNFHRSMDEVKSGYMVDPNLAGERLPGGMKLRKWGFHGLSYASVLSTVSRSINKDAHNLNLIMLHLGSGSSICSVVRGRSFDTSMGLTPLEGLPGGTRSGSVDPVLALHLSSATLPGGKDGTVEIADGIRVSRAEVVLNKHSGFKAVAGSSDFAEIVQRRNEFLQGRTMGKHKEEERSKDRSAVLAFDMFVDRIVGFIGAYVLKMCSAGGVDAVVLAGGIGEKSHELWAELASKVELSSVSVSGESVVRAKEDESKCWQLKREELRLEQTNRTTAMGQCVPWLVCRTDEEGEMAKEVIDAWVRGKQ</sequence>
<dbReference type="Pfam" id="PF00871">
    <property type="entry name" value="Acetate_kinase"/>
    <property type="match status" value="1"/>
</dbReference>
<dbReference type="AlphaFoldDB" id="A0A0D1DVK7"/>
<dbReference type="EC" id="2.7.2.1" evidence="5"/>
<keyword evidence="5" id="KW-0479">Metal-binding</keyword>
<keyword evidence="7" id="KW-1185">Reference proteome</keyword>